<proteinExistence type="predicted"/>
<gene>
    <name evidence="1" type="ORF">FSP39_016427</name>
</gene>
<organism evidence="1 2">
    <name type="scientific">Pinctada imbricata</name>
    <name type="common">Atlantic pearl-oyster</name>
    <name type="synonym">Pinctada martensii</name>
    <dbReference type="NCBI Taxonomy" id="66713"/>
    <lineage>
        <taxon>Eukaryota</taxon>
        <taxon>Metazoa</taxon>
        <taxon>Spiralia</taxon>
        <taxon>Lophotrochozoa</taxon>
        <taxon>Mollusca</taxon>
        <taxon>Bivalvia</taxon>
        <taxon>Autobranchia</taxon>
        <taxon>Pteriomorphia</taxon>
        <taxon>Pterioida</taxon>
        <taxon>Pterioidea</taxon>
        <taxon>Pteriidae</taxon>
        <taxon>Pinctada</taxon>
    </lineage>
</organism>
<comment type="caution">
    <text evidence="1">The sequence shown here is derived from an EMBL/GenBank/DDBJ whole genome shotgun (WGS) entry which is preliminary data.</text>
</comment>
<dbReference type="EMBL" id="VSWD01000005">
    <property type="protein sequence ID" value="KAK3103099.1"/>
    <property type="molecule type" value="Genomic_DNA"/>
</dbReference>
<sequence length="210" mass="24360">MGRRLAHAVHADWLTHKCQVLHITHRKSPVKSPYNIHGHQLEEVEAAKNIYQCPKEIKVLCYNTLVRPIMEYGGIIWGPSTAHNINRLEMVQRRAARFIMGDYHTTSSVTTMMEQLGWRTLQERRAQAKAVMMFRIVNQLVDIPHTYLTPARVSVRGHSQRFTVPHTRTTTYRHSFFPDSIRIWNALPQDAISCNTLESFKASLQPLHLR</sequence>
<accession>A0AA88YDI1</accession>
<dbReference type="AlphaFoldDB" id="A0AA88YDI1"/>
<evidence type="ECO:0000313" key="2">
    <source>
        <dbReference type="Proteomes" id="UP001186944"/>
    </source>
</evidence>
<keyword evidence="2" id="KW-1185">Reference proteome</keyword>
<reference evidence="1" key="1">
    <citation type="submission" date="2019-08" db="EMBL/GenBank/DDBJ databases">
        <title>The improved chromosome-level genome for the pearl oyster Pinctada fucata martensii using PacBio sequencing and Hi-C.</title>
        <authorList>
            <person name="Zheng Z."/>
        </authorList>
    </citation>
    <scope>NUCLEOTIDE SEQUENCE</scope>
    <source>
        <strain evidence="1">ZZ-2019</strain>
        <tissue evidence="1">Adductor muscle</tissue>
    </source>
</reference>
<name>A0AA88YDI1_PINIB</name>
<protein>
    <submittedName>
        <fullName evidence="1">Uncharacterized protein</fullName>
    </submittedName>
</protein>
<dbReference type="Proteomes" id="UP001186944">
    <property type="component" value="Unassembled WGS sequence"/>
</dbReference>
<evidence type="ECO:0000313" key="1">
    <source>
        <dbReference type="EMBL" id="KAK3103099.1"/>
    </source>
</evidence>